<dbReference type="PROSITE" id="PS51192">
    <property type="entry name" value="HELICASE_ATP_BIND_1"/>
    <property type="match status" value="1"/>
</dbReference>
<dbReference type="GO" id="GO:0004386">
    <property type="term" value="F:helicase activity"/>
    <property type="evidence" value="ECO:0007669"/>
    <property type="project" value="UniProtKB-KW"/>
</dbReference>
<name>A0A6I3LPJ3_9FLAO</name>
<gene>
    <name evidence="2" type="ORF">GJV76_14655</name>
</gene>
<keyword evidence="2" id="KW-0547">Nucleotide-binding</keyword>
<accession>A0A6I3LPJ3</accession>
<dbReference type="AlphaFoldDB" id="A0A6I3LPJ3"/>
<dbReference type="GO" id="GO:0005524">
    <property type="term" value="F:ATP binding"/>
    <property type="evidence" value="ECO:0007669"/>
    <property type="project" value="InterPro"/>
</dbReference>
<sequence>MEELITPFNDYPIEFKELNPDDFEFFNVAEKIIITPNADGYINGELQNAIDLSTKNTVVVNAGVGQGKTYSIIQLVKKYYDLAEEEYVIFIASPYMSLVQQYYDKTIDCGISVDQIYRYENIGINRDIKPEDSKVHILTVNALLGNPGEDALINSQAKRDYINHMVKYCEENNKKAVFIYDEIHDAIHNFKEEYIFTLWKWRNVIHKNLIISATFNEASKIVIKYLANLTEKNIQLIESKRIRIVEKQSELYLHYNNNQYYNYNDENIVNLLKLLIEHEKDIDILSYSKTLADNICKNTHEERSIGNILIQKYSEIQNCTTALDNNQRPDREIPTNRYDPLKCNVGTNFKTGISIEKENHAFIIIMPPKGAKSLFKNNYGVFTDGINAIIQAFARQRKKGEIHVILPSPDTIDYSTLPFFSEHDKVEVFKQLYTNGKEVSEDSENLVKYISINNQKNILEDYYNDVYRKNVEEELEFFITSDIQHTPEIRFPSLERFIITSGEKYLVNKYPFFGGDLSSYITYSAITNQFINCKFKGVFYSKKNLILTWNNINLGIEEYFADNIDIDYYNGFLIYLSDIEFYCELKEMLFVNNRILLQKEDGTTEEIKTQNSNKHIEQSILTIIQNYRYSNAVELFDRGEYFRAKVCEALNTNIDLLNEDIKDINEAYLTMNHFRDKVVNSIQEILINGQEVKYISSRHADSFIEDSEIERFDKMINTLINKDIFLKNGVYDFSRSFIRTQDKSRHITTFYNIIKECFFNTTRRSINRTNQRCNVVEILEVLEVENQQMFQNNSMSEEQFNSLQDISEILTL</sequence>
<feature type="domain" description="Helicase ATP-binding" evidence="1">
    <location>
        <begin position="49"/>
        <end position="233"/>
    </location>
</feature>
<dbReference type="GO" id="GO:0003676">
    <property type="term" value="F:nucleic acid binding"/>
    <property type="evidence" value="ECO:0007669"/>
    <property type="project" value="InterPro"/>
</dbReference>
<dbReference type="InterPro" id="IPR027417">
    <property type="entry name" value="P-loop_NTPase"/>
</dbReference>
<dbReference type="RefSeq" id="WP_155093338.1">
    <property type="nucleotide sequence ID" value="NZ_WMJX01000066.1"/>
</dbReference>
<dbReference type="SUPFAM" id="SSF52540">
    <property type="entry name" value="P-loop containing nucleoside triphosphate hydrolases"/>
    <property type="match status" value="1"/>
</dbReference>
<protein>
    <submittedName>
        <fullName evidence="2">DEAD/DEAH box helicase</fullName>
    </submittedName>
</protein>
<keyword evidence="2" id="KW-0067">ATP-binding</keyword>
<dbReference type="InterPro" id="IPR011545">
    <property type="entry name" value="DEAD/DEAH_box_helicase_dom"/>
</dbReference>
<dbReference type="InterPro" id="IPR014001">
    <property type="entry name" value="Helicase_ATP-bd"/>
</dbReference>
<keyword evidence="2" id="KW-0378">Hydrolase</keyword>
<evidence type="ECO:0000313" key="2">
    <source>
        <dbReference type="EMBL" id="MTG99346.1"/>
    </source>
</evidence>
<dbReference type="Pfam" id="PF00270">
    <property type="entry name" value="DEAD"/>
    <property type="match status" value="1"/>
</dbReference>
<dbReference type="Proteomes" id="UP000438760">
    <property type="component" value="Unassembled WGS sequence"/>
</dbReference>
<proteinExistence type="predicted"/>
<dbReference type="OrthoDB" id="642699at2"/>
<keyword evidence="3" id="KW-1185">Reference proteome</keyword>
<dbReference type="Gene3D" id="3.40.50.300">
    <property type="entry name" value="P-loop containing nucleotide triphosphate hydrolases"/>
    <property type="match status" value="1"/>
</dbReference>
<organism evidence="2 3">
    <name type="scientific">Myroides albus</name>
    <dbReference type="NCBI Taxonomy" id="2562892"/>
    <lineage>
        <taxon>Bacteria</taxon>
        <taxon>Pseudomonadati</taxon>
        <taxon>Bacteroidota</taxon>
        <taxon>Flavobacteriia</taxon>
        <taxon>Flavobacteriales</taxon>
        <taxon>Flavobacteriaceae</taxon>
        <taxon>Myroides</taxon>
    </lineage>
</organism>
<evidence type="ECO:0000259" key="1">
    <source>
        <dbReference type="PROSITE" id="PS51192"/>
    </source>
</evidence>
<comment type="caution">
    <text evidence="2">The sequence shown here is derived from an EMBL/GenBank/DDBJ whole genome shotgun (WGS) entry which is preliminary data.</text>
</comment>
<reference evidence="2 3" key="1">
    <citation type="submission" date="2019-11" db="EMBL/GenBank/DDBJ databases">
        <title>Genome of Strain BIT-d1.</title>
        <authorList>
            <person name="Yang Y."/>
        </authorList>
    </citation>
    <scope>NUCLEOTIDE SEQUENCE [LARGE SCALE GENOMIC DNA]</scope>
    <source>
        <strain evidence="2 3">BIT-d1</strain>
    </source>
</reference>
<dbReference type="EMBL" id="WMJX01000066">
    <property type="protein sequence ID" value="MTG99346.1"/>
    <property type="molecule type" value="Genomic_DNA"/>
</dbReference>
<keyword evidence="2" id="KW-0347">Helicase</keyword>
<evidence type="ECO:0000313" key="3">
    <source>
        <dbReference type="Proteomes" id="UP000438760"/>
    </source>
</evidence>